<evidence type="ECO:0000313" key="4">
    <source>
        <dbReference type="EMBL" id="AUS06290.1"/>
    </source>
</evidence>
<feature type="domain" description="Beta-mannosidase-like galactose-binding" evidence="3">
    <location>
        <begin position="984"/>
        <end position="1076"/>
    </location>
</feature>
<dbReference type="InterPro" id="IPR008979">
    <property type="entry name" value="Galactose-bd-like_sf"/>
</dbReference>
<dbReference type="GO" id="GO:0004553">
    <property type="term" value="F:hydrolase activity, hydrolyzing O-glycosyl compounds"/>
    <property type="evidence" value="ECO:0007669"/>
    <property type="project" value="UniProtKB-ARBA"/>
</dbReference>
<keyword evidence="1" id="KW-0732">Signal</keyword>
<dbReference type="Gene3D" id="2.60.120.260">
    <property type="entry name" value="Galactose-binding domain-like"/>
    <property type="match status" value="1"/>
</dbReference>
<evidence type="ECO:0000259" key="3">
    <source>
        <dbReference type="Pfam" id="PF22666"/>
    </source>
</evidence>
<protein>
    <recommendedName>
        <fullName evidence="3">Beta-mannosidase-like galactose-binding domain-containing protein</fullName>
    </recommendedName>
</protein>
<accession>A0A2I7SK54</accession>
<evidence type="ECO:0000256" key="2">
    <source>
        <dbReference type="ARBA" id="ARBA00022801"/>
    </source>
</evidence>
<dbReference type="KEGG" id="taj:C1A40_12910"/>
<name>A0A2I7SK54_9FLAO</name>
<dbReference type="AlphaFoldDB" id="A0A2I7SK54"/>
<dbReference type="NCBIfam" id="NF045579">
    <property type="entry name" value="rhamnoside_JR"/>
    <property type="match status" value="1"/>
</dbReference>
<dbReference type="EMBL" id="CP025938">
    <property type="protein sequence ID" value="AUS06290.1"/>
    <property type="molecule type" value="Genomic_DNA"/>
</dbReference>
<dbReference type="Proteomes" id="UP000236592">
    <property type="component" value="Chromosome"/>
</dbReference>
<dbReference type="RefSeq" id="WP_102996247.1">
    <property type="nucleotide sequence ID" value="NZ_CP025938.1"/>
</dbReference>
<dbReference type="Pfam" id="PF17132">
    <property type="entry name" value="Glyco_hydro_106"/>
    <property type="match status" value="1"/>
</dbReference>
<sequence>MISTKFLKLVNKKQVSFVRKTYYYQTKLVLLSLFVSVCSCNLSRSQKITKQNYDIIKSGFIEPTDDNTIWCYWYWINDDISKVGITKDLEAMKEAGIGGALIGNINPAHKDGKVPMLSEVWWSHMVHAVEEGKRIGVDIGVFNCPGWSQSGGPWVDYTKAMRYLAYSETKVSGGKLLNIALPQPKKEFQDTHTFAFKSSAIEENSTQFIPTKISANWEDVNVAILNDGNKEDNTSFEPKKGEVLEISFQLSEPITARSITIIPSRAFKCNMTLMAVVDGEEKIVKEFHFDRFRITPNVASIETGDFATVLPETKARKFILKCTNFRDKRGGYGFAEINISEAPVLDKFIEKQLGKMNSTPGIQWDSYIYGQQEALKDKSLCVNPDELIDISNKLDKNGMLSWDAPVGEWVIMRMGMTPTGTKNAPAAPQGVGYEIDKMNSELVQYHFDKFVGELLKRIPEESKSAFKYVVADSYEQGSQNWTDGYEVKFKEKYGYDPVPFLPVLSGRIVGSVEQSERFLWDLRRSIADDVAYEYVGGLRKASNKHNLKTWLENYGHWGFPGEFMMYGGQSDLISGEFWNEGTLGNIECKASSSTAHTYGKPVTSAEAFTSSRRAYLRHPAMLKKRGDWALTEGINHFVLHLYIQQPDDNRKPGMNAWFGTEFNRHNTWFIQADSYFDYLRRCQHLLQQGKYVADVCYYIGEDAPVMTGVRNPEIPKGYSYDYINAEVILNRLSVKDGRFVLPDGMSYKVMVLPPFKTMCPELLAKIEQLVQQGGTILGPKPEKSPSLENYPMADTQVKELVDKMWHGDYANGRMNVNYGEGKIWDGYELSEVFSDMNLAKDVDVSEDAPVLWIHRKTEDMDIYFISNQSDDTLKVSPVFRVNKKMKPQLWDAVSGEIRALPDYEVTDTGIKVPLKMQAAQSWFVVFTNDDIKADVKPTYSKNFPEYKKLKTIDTPYEVDFENKDIAAKRPVIFNELIDWRNSDDEQIQYYSGTAIYKTNFKMDELPENKGIYLNLGEVSVMAKVKLNGKYVGGVWMAPYRLNISEELKKGKNELEIEVVNLWRNQLIKDKERPEEEKYTWIVIDKITSESKTQPSGLLGPVIIETTK</sequence>
<keyword evidence="2" id="KW-0378">Hydrolase</keyword>
<dbReference type="Pfam" id="PF22666">
    <property type="entry name" value="Glyco_hydro_2_N2"/>
    <property type="match status" value="1"/>
</dbReference>
<dbReference type="SUPFAM" id="SSF49785">
    <property type="entry name" value="Galactose-binding domain-like"/>
    <property type="match status" value="1"/>
</dbReference>
<evidence type="ECO:0000256" key="1">
    <source>
        <dbReference type="ARBA" id="ARBA00022729"/>
    </source>
</evidence>
<dbReference type="InterPro" id="IPR054593">
    <property type="entry name" value="Beta-mannosidase-like_N2"/>
</dbReference>
<dbReference type="PANTHER" id="PTHR43817:SF1">
    <property type="entry name" value="HYDROLASE, FAMILY 43, PUTATIVE (AFU_ORTHOLOGUE AFUA_3G01660)-RELATED"/>
    <property type="match status" value="1"/>
</dbReference>
<gene>
    <name evidence="4" type="ORF">C1A40_12910</name>
</gene>
<proteinExistence type="predicted"/>
<evidence type="ECO:0000313" key="5">
    <source>
        <dbReference type="Proteomes" id="UP000236592"/>
    </source>
</evidence>
<dbReference type="PANTHER" id="PTHR43817">
    <property type="entry name" value="GLYCOSYL HYDROLASE"/>
    <property type="match status" value="1"/>
</dbReference>
<reference evidence="5" key="1">
    <citation type="submission" date="2018-01" db="EMBL/GenBank/DDBJ databases">
        <title>Complete genome of Tamlana sp. UJ94.</title>
        <authorList>
            <person name="Jung J."/>
            <person name="Chung D."/>
            <person name="Bae S.S."/>
            <person name="Baek K."/>
        </authorList>
    </citation>
    <scope>NUCLEOTIDE SEQUENCE [LARGE SCALE GENOMIC DNA]</scope>
    <source>
        <strain evidence="5">UJ94</strain>
    </source>
</reference>
<keyword evidence="5" id="KW-1185">Reference proteome</keyword>
<dbReference type="OrthoDB" id="9761519at2"/>
<organism evidence="4 5">
    <name type="scientific">Pseudotamlana carrageenivorans</name>
    <dbReference type="NCBI Taxonomy" id="2069432"/>
    <lineage>
        <taxon>Bacteria</taxon>
        <taxon>Pseudomonadati</taxon>
        <taxon>Bacteroidota</taxon>
        <taxon>Flavobacteriia</taxon>
        <taxon>Flavobacteriales</taxon>
        <taxon>Flavobacteriaceae</taxon>
        <taxon>Pseudotamlana</taxon>
    </lineage>
</organism>